<protein>
    <submittedName>
        <fullName evidence="1">Uncharacterized protein</fullName>
    </submittedName>
</protein>
<evidence type="ECO:0000313" key="1">
    <source>
        <dbReference type="EMBL" id="KAH1186884.1"/>
    </source>
</evidence>
<dbReference type="EMBL" id="JAHDVG010000463">
    <property type="protein sequence ID" value="KAH1186884.1"/>
    <property type="molecule type" value="Genomic_DNA"/>
</dbReference>
<dbReference type="Proteomes" id="UP000827986">
    <property type="component" value="Unassembled WGS sequence"/>
</dbReference>
<accession>A0A9D4BBF1</accession>
<gene>
    <name evidence="1" type="ORF">KIL84_019633</name>
</gene>
<sequence>MCSESLIFTFLKGSVGNSNPTFLKKVQISALTEVNKQTRKTQPFRLVKLGSPDSHSYKLIIKLQSCHKNKTTLVKTHLGQCLVDWTLKNKSFQMFLHAVNLYYSSNLIFTSST</sequence>
<proteinExistence type="predicted"/>
<name>A0A9D4BBF1_9SAUR</name>
<reference evidence="1" key="1">
    <citation type="submission" date="2021-09" db="EMBL/GenBank/DDBJ databases">
        <title>The genome of Mauremys mutica provides insights into the evolution of semi-aquatic lifestyle.</title>
        <authorList>
            <person name="Gong S."/>
            <person name="Gao Y."/>
        </authorList>
    </citation>
    <scope>NUCLEOTIDE SEQUENCE</scope>
    <source>
        <strain evidence="1">MM-2020</strain>
        <tissue evidence="1">Muscle</tissue>
    </source>
</reference>
<organism evidence="1 2">
    <name type="scientific">Mauremys mutica</name>
    <name type="common">yellowpond turtle</name>
    <dbReference type="NCBI Taxonomy" id="74926"/>
    <lineage>
        <taxon>Eukaryota</taxon>
        <taxon>Metazoa</taxon>
        <taxon>Chordata</taxon>
        <taxon>Craniata</taxon>
        <taxon>Vertebrata</taxon>
        <taxon>Euteleostomi</taxon>
        <taxon>Archelosauria</taxon>
        <taxon>Testudinata</taxon>
        <taxon>Testudines</taxon>
        <taxon>Cryptodira</taxon>
        <taxon>Durocryptodira</taxon>
        <taxon>Testudinoidea</taxon>
        <taxon>Geoemydidae</taxon>
        <taxon>Geoemydinae</taxon>
        <taxon>Mauremys</taxon>
    </lineage>
</organism>
<dbReference type="AlphaFoldDB" id="A0A9D4BBF1"/>
<keyword evidence="2" id="KW-1185">Reference proteome</keyword>
<comment type="caution">
    <text evidence="1">The sequence shown here is derived from an EMBL/GenBank/DDBJ whole genome shotgun (WGS) entry which is preliminary data.</text>
</comment>
<evidence type="ECO:0000313" key="2">
    <source>
        <dbReference type="Proteomes" id="UP000827986"/>
    </source>
</evidence>